<reference evidence="2" key="1">
    <citation type="submission" date="2010-02" db="EMBL/GenBank/DDBJ databases">
        <authorList>
            <person name="Carlson J."/>
            <person name="Booth B."/>
            <person name="Frise E."/>
            <person name="Sandler J."/>
            <person name="Wan K."/>
            <person name="Yu C."/>
            <person name="Celniker S."/>
        </authorList>
    </citation>
    <scope>NUCLEOTIDE SEQUENCE</scope>
</reference>
<name>D3DMX9_DROME</name>
<protein>
    <submittedName>
        <fullName evidence="2">MIP16291p</fullName>
    </submittedName>
</protein>
<sequence>MSWQSKGRDHFWGFFKPSWVINIAGVVAFQPGQLSGHKKQYNPETSGPPPHEQQLYNISSGTDSELGTWNSGVRLGALSPNEFFVRTSLRSPPGKWGKNTRETHASIQLG</sequence>
<feature type="compositionally biased region" description="Polar residues" evidence="1">
    <location>
        <begin position="54"/>
        <end position="63"/>
    </location>
</feature>
<evidence type="ECO:0000313" key="2">
    <source>
        <dbReference type="EMBL" id="ADC53512.1"/>
    </source>
</evidence>
<dbReference type="EMBL" id="BT120295">
    <property type="protein sequence ID" value="ADC53512.1"/>
    <property type="molecule type" value="mRNA"/>
</dbReference>
<feature type="region of interest" description="Disordered" evidence="1">
    <location>
        <begin position="34"/>
        <end position="63"/>
    </location>
</feature>
<accession>D3DMX9</accession>
<evidence type="ECO:0000256" key="1">
    <source>
        <dbReference type="SAM" id="MobiDB-lite"/>
    </source>
</evidence>
<gene>
    <name evidence="2" type="primary">CAH1-RA</name>
</gene>
<feature type="region of interest" description="Disordered" evidence="1">
    <location>
        <begin position="89"/>
        <end position="110"/>
    </location>
</feature>
<dbReference type="AlphaFoldDB" id="D3DMX9"/>
<proteinExistence type="evidence at transcript level"/>
<organism evidence="2">
    <name type="scientific">Drosophila melanogaster</name>
    <name type="common">Fruit fly</name>
    <dbReference type="NCBI Taxonomy" id="7227"/>
    <lineage>
        <taxon>Eukaryota</taxon>
        <taxon>Metazoa</taxon>
        <taxon>Ecdysozoa</taxon>
        <taxon>Arthropoda</taxon>
        <taxon>Hexapoda</taxon>
        <taxon>Insecta</taxon>
        <taxon>Pterygota</taxon>
        <taxon>Neoptera</taxon>
        <taxon>Endopterygota</taxon>
        <taxon>Diptera</taxon>
        <taxon>Brachycera</taxon>
        <taxon>Muscomorpha</taxon>
        <taxon>Ephydroidea</taxon>
        <taxon>Drosophilidae</taxon>
        <taxon>Drosophila</taxon>
        <taxon>Sophophora</taxon>
    </lineage>
</organism>